<reference evidence="2 3" key="1">
    <citation type="submission" date="2020-08" db="EMBL/GenBank/DDBJ databases">
        <title>Streptomyces sp. PSKA01 genome sequencing and assembly.</title>
        <authorList>
            <person name="Mandal S."/>
            <person name="Maiti P.K."/>
            <person name="Das P."/>
        </authorList>
    </citation>
    <scope>NUCLEOTIDE SEQUENCE [LARGE SCALE GENOMIC DNA]</scope>
    <source>
        <strain evidence="2 3">PSKA01</strain>
    </source>
</reference>
<name>A0A7X1J8H8_9ACTN</name>
<dbReference type="EMBL" id="JACMSF010000045">
    <property type="protein sequence ID" value="MBC2906153.1"/>
    <property type="molecule type" value="Genomic_DNA"/>
</dbReference>
<evidence type="ECO:0000313" key="2">
    <source>
        <dbReference type="EMBL" id="MBC2906153.1"/>
    </source>
</evidence>
<dbReference type="RefSeq" id="WP_186285986.1">
    <property type="nucleotide sequence ID" value="NZ_JACMSF010000045.1"/>
</dbReference>
<evidence type="ECO:0000256" key="1">
    <source>
        <dbReference type="SAM" id="SignalP"/>
    </source>
</evidence>
<dbReference type="Proteomes" id="UP000584670">
    <property type="component" value="Unassembled WGS sequence"/>
</dbReference>
<feature type="chain" id="PRO_5038452199" description="Lipoprotein" evidence="1">
    <location>
        <begin position="24"/>
        <end position="162"/>
    </location>
</feature>
<sequence>MRTHPFLVASCFLAVAASLTACGGDSEASDGWQSKKEVAAEVKKLRADTELPPGGRWNAQVSGSDDDRYQTGAADAIVLDEVQCEWYAYWLDRTEAADDKSAATALKHFATLHDMPAFKANDVSYREVVQSVEDAAGLGDPSGIQAFVRDNCGGMQEGSDYR</sequence>
<dbReference type="AlphaFoldDB" id="A0A7X1J8H8"/>
<proteinExistence type="predicted"/>
<dbReference type="PROSITE" id="PS51257">
    <property type="entry name" value="PROKAR_LIPOPROTEIN"/>
    <property type="match status" value="1"/>
</dbReference>
<protein>
    <recommendedName>
        <fullName evidence="4">Lipoprotein</fullName>
    </recommendedName>
</protein>
<evidence type="ECO:0008006" key="4">
    <source>
        <dbReference type="Google" id="ProtNLM"/>
    </source>
</evidence>
<accession>A0A7X1J8H8</accession>
<evidence type="ECO:0000313" key="3">
    <source>
        <dbReference type="Proteomes" id="UP000584670"/>
    </source>
</evidence>
<keyword evidence="1" id="KW-0732">Signal</keyword>
<organism evidence="2 3">
    <name type="scientific">Streptomyces cupreus</name>
    <dbReference type="NCBI Taxonomy" id="2759956"/>
    <lineage>
        <taxon>Bacteria</taxon>
        <taxon>Bacillati</taxon>
        <taxon>Actinomycetota</taxon>
        <taxon>Actinomycetes</taxon>
        <taxon>Kitasatosporales</taxon>
        <taxon>Streptomycetaceae</taxon>
        <taxon>Streptomyces</taxon>
    </lineage>
</organism>
<keyword evidence="3" id="KW-1185">Reference proteome</keyword>
<comment type="caution">
    <text evidence="2">The sequence shown here is derived from an EMBL/GenBank/DDBJ whole genome shotgun (WGS) entry which is preliminary data.</text>
</comment>
<feature type="signal peptide" evidence="1">
    <location>
        <begin position="1"/>
        <end position="23"/>
    </location>
</feature>
<gene>
    <name evidence="2" type="ORF">H4N64_32285</name>
</gene>